<name>A0AA39GIK9_SARSR</name>
<dbReference type="EMBL" id="JAPDFR010000004">
    <property type="protein sequence ID" value="KAK0387313.1"/>
    <property type="molecule type" value="Genomic_DNA"/>
</dbReference>
<protein>
    <recommendedName>
        <fullName evidence="1">PDZ domain-containing protein</fullName>
    </recommendedName>
</protein>
<gene>
    <name evidence="2" type="ORF">NLU13_5626</name>
</gene>
<dbReference type="InterPro" id="IPR001478">
    <property type="entry name" value="PDZ"/>
</dbReference>
<dbReference type="PROSITE" id="PS50106">
    <property type="entry name" value="PDZ"/>
    <property type="match status" value="1"/>
</dbReference>
<feature type="domain" description="PDZ" evidence="1">
    <location>
        <begin position="541"/>
        <end position="621"/>
    </location>
</feature>
<reference evidence="2" key="1">
    <citation type="submission" date="2022-10" db="EMBL/GenBank/DDBJ databases">
        <title>Determination and structural analysis of whole genome sequence of Sarocladium strictum F4-1.</title>
        <authorList>
            <person name="Hu L."/>
            <person name="Jiang Y."/>
        </authorList>
    </citation>
    <scope>NUCLEOTIDE SEQUENCE</scope>
    <source>
        <strain evidence="2">F4-1</strain>
    </source>
</reference>
<keyword evidence="3" id="KW-1185">Reference proteome</keyword>
<dbReference type="InterPro" id="IPR036034">
    <property type="entry name" value="PDZ_sf"/>
</dbReference>
<accession>A0AA39GIK9</accession>
<evidence type="ECO:0000313" key="2">
    <source>
        <dbReference type="EMBL" id="KAK0387313.1"/>
    </source>
</evidence>
<evidence type="ECO:0000313" key="3">
    <source>
        <dbReference type="Proteomes" id="UP001175261"/>
    </source>
</evidence>
<comment type="caution">
    <text evidence="2">The sequence shown here is derived from an EMBL/GenBank/DDBJ whole genome shotgun (WGS) entry which is preliminary data.</text>
</comment>
<organism evidence="2 3">
    <name type="scientific">Sarocladium strictum</name>
    <name type="common">Black bundle disease fungus</name>
    <name type="synonym">Acremonium strictum</name>
    <dbReference type="NCBI Taxonomy" id="5046"/>
    <lineage>
        <taxon>Eukaryota</taxon>
        <taxon>Fungi</taxon>
        <taxon>Dikarya</taxon>
        <taxon>Ascomycota</taxon>
        <taxon>Pezizomycotina</taxon>
        <taxon>Sordariomycetes</taxon>
        <taxon>Hypocreomycetidae</taxon>
        <taxon>Hypocreales</taxon>
        <taxon>Sarocladiaceae</taxon>
        <taxon>Sarocladium</taxon>
    </lineage>
</organism>
<sequence length="638" mass="71357">MPTFDAKTAMLRAAAMLNPTLPGTRLPGLSPLLLDSRRRRVGFWSSWPQTISLMVLILLQPVSSLLSPPAVHADQQPMRLANTAFRIVLTPLPEPEAHLPIPTSLDIRYSVDPCDVREGEAILTIPLEIGNVPTNTSTLEFHDDHGSLQVVTQKSEIHNELSWIAVRDCHGILEVNFRSYPRNVSEDMPPAASVDLRLEDGGLLGSGASILPLPPSKSSEMYDIIFECDTSKVGAFATCVSSLGPGIKARVFAPISVLANSIFAAGNMTVLSLGQVVNQTDGVWHYHFRCTWFGEPPFDAIELCRMGEKLYTQLGALFGKPLQQYTLSLRRGLARRGHGGTAFVQASIVEYHAVGDASLADLFPIMAHELIHNWPLMTEMSARHVLDNVLWFTEGVATYYTWLLLFRWNYVKGKVAVQELNEISIAYFTNPHIHWSDRKAQDHFWQDFLAQDLPYQRGFIYFLRLNSLIQQHTNGTKSLDDAVREFARLRANNYRHDTSRWLELLGVGFLPPDEAYAGYRHMIEGGRVRPEEGDPLGVGLEMQLTWCRRFELGFDVASLTTRNVTNLSRSSRAAEAGLRDGDQILAIRDLGASLRNTTKTLAMEVMRGKTAHSVIFLPRSEVAVECYLWYLQDGEITA</sequence>
<dbReference type="Proteomes" id="UP001175261">
    <property type="component" value="Unassembled WGS sequence"/>
</dbReference>
<dbReference type="AlphaFoldDB" id="A0AA39GIK9"/>
<dbReference type="Pfam" id="PF05299">
    <property type="entry name" value="Peptidase_M61"/>
    <property type="match status" value="1"/>
</dbReference>
<dbReference type="SUPFAM" id="SSF55486">
    <property type="entry name" value="Metalloproteases ('zincins'), catalytic domain"/>
    <property type="match status" value="1"/>
</dbReference>
<dbReference type="InterPro" id="IPR007963">
    <property type="entry name" value="Peptidase_M61_catalytic"/>
</dbReference>
<evidence type="ECO:0000259" key="1">
    <source>
        <dbReference type="PROSITE" id="PS50106"/>
    </source>
</evidence>
<dbReference type="InterPro" id="IPR027268">
    <property type="entry name" value="Peptidase_M4/M1_CTD_sf"/>
</dbReference>
<proteinExistence type="predicted"/>
<dbReference type="SUPFAM" id="SSF50156">
    <property type="entry name" value="PDZ domain-like"/>
    <property type="match status" value="1"/>
</dbReference>
<dbReference type="Gene3D" id="1.10.390.10">
    <property type="entry name" value="Neutral Protease Domain 2"/>
    <property type="match status" value="1"/>
</dbReference>